<keyword evidence="7" id="KW-0653">Protein transport</keyword>
<dbReference type="Gene3D" id="3.30.1150.10">
    <property type="match status" value="1"/>
</dbReference>
<evidence type="ECO:0000256" key="4">
    <source>
        <dbReference type="ARBA" id="ARBA00022475"/>
    </source>
</evidence>
<comment type="caution">
    <text evidence="12">The sequence shown here is derived from an EMBL/GenBank/DDBJ whole genome shotgun (WGS) entry which is preliminary data.</text>
</comment>
<dbReference type="NCBIfam" id="TIGR01352">
    <property type="entry name" value="tonB_Cterm"/>
    <property type="match status" value="1"/>
</dbReference>
<evidence type="ECO:0000256" key="10">
    <source>
        <dbReference type="SAM" id="SignalP"/>
    </source>
</evidence>
<keyword evidence="6" id="KW-0812">Transmembrane</keyword>
<dbReference type="Pfam" id="PF03544">
    <property type="entry name" value="TonB_C"/>
    <property type="match status" value="1"/>
</dbReference>
<dbReference type="InterPro" id="IPR006260">
    <property type="entry name" value="TonB/TolA_C"/>
</dbReference>
<dbReference type="PANTHER" id="PTHR33446">
    <property type="entry name" value="PROTEIN TONB-RELATED"/>
    <property type="match status" value="1"/>
</dbReference>
<dbReference type="Proteomes" id="UP000293162">
    <property type="component" value="Unassembled WGS sequence"/>
</dbReference>
<feature type="chain" id="PRO_5020199038" evidence="10">
    <location>
        <begin position="21"/>
        <end position="136"/>
    </location>
</feature>
<dbReference type="InterPro" id="IPR037682">
    <property type="entry name" value="TonB_C"/>
</dbReference>
<keyword evidence="10" id="KW-0732">Signal</keyword>
<evidence type="ECO:0000256" key="7">
    <source>
        <dbReference type="ARBA" id="ARBA00022927"/>
    </source>
</evidence>
<keyword evidence="13" id="KW-1185">Reference proteome</keyword>
<keyword evidence="9" id="KW-0472">Membrane</keyword>
<evidence type="ECO:0000256" key="1">
    <source>
        <dbReference type="ARBA" id="ARBA00004383"/>
    </source>
</evidence>
<dbReference type="GO" id="GO:0055085">
    <property type="term" value="P:transmembrane transport"/>
    <property type="evidence" value="ECO:0007669"/>
    <property type="project" value="InterPro"/>
</dbReference>
<dbReference type="PANTHER" id="PTHR33446:SF2">
    <property type="entry name" value="PROTEIN TONB"/>
    <property type="match status" value="1"/>
</dbReference>
<keyword evidence="8" id="KW-1133">Transmembrane helix</keyword>
<accession>A0A4Q5M075</accession>
<dbReference type="GO" id="GO:0098797">
    <property type="term" value="C:plasma membrane protein complex"/>
    <property type="evidence" value="ECO:0007669"/>
    <property type="project" value="TreeGrafter"/>
</dbReference>
<dbReference type="RefSeq" id="WP_130021218.1">
    <property type="nucleotide sequence ID" value="NZ_SEWF01000015.1"/>
</dbReference>
<evidence type="ECO:0000256" key="2">
    <source>
        <dbReference type="ARBA" id="ARBA00006555"/>
    </source>
</evidence>
<dbReference type="EMBL" id="SEWF01000015">
    <property type="protein sequence ID" value="RYU95385.1"/>
    <property type="molecule type" value="Genomic_DNA"/>
</dbReference>
<comment type="subcellular location">
    <subcellularLocation>
        <location evidence="1">Cell inner membrane</location>
        <topology evidence="1">Single-pass membrane protein</topology>
        <orientation evidence="1">Periplasmic side</orientation>
    </subcellularLocation>
</comment>
<evidence type="ECO:0000256" key="8">
    <source>
        <dbReference type="ARBA" id="ARBA00022989"/>
    </source>
</evidence>
<dbReference type="SUPFAM" id="SSF74653">
    <property type="entry name" value="TolA/TonB C-terminal domain"/>
    <property type="match status" value="1"/>
</dbReference>
<organism evidence="12 13">
    <name type="scientific">Emticicia agri</name>
    <dbReference type="NCBI Taxonomy" id="2492393"/>
    <lineage>
        <taxon>Bacteria</taxon>
        <taxon>Pseudomonadati</taxon>
        <taxon>Bacteroidota</taxon>
        <taxon>Cytophagia</taxon>
        <taxon>Cytophagales</taxon>
        <taxon>Leadbetterellaceae</taxon>
        <taxon>Emticicia</taxon>
    </lineage>
</organism>
<evidence type="ECO:0000259" key="11">
    <source>
        <dbReference type="PROSITE" id="PS52015"/>
    </source>
</evidence>
<keyword evidence="3" id="KW-0813">Transport</keyword>
<evidence type="ECO:0000256" key="5">
    <source>
        <dbReference type="ARBA" id="ARBA00022519"/>
    </source>
</evidence>
<evidence type="ECO:0000256" key="3">
    <source>
        <dbReference type="ARBA" id="ARBA00022448"/>
    </source>
</evidence>
<keyword evidence="4" id="KW-1003">Cell membrane</keyword>
<evidence type="ECO:0000313" key="13">
    <source>
        <dbReference type="Proteomes" id="UP000293162"/>
    </source>
</evidence>
<protein>
    <submittedName>
        <fullName evidence="12">Energy transducer TonB</fullName>
    </submittedName>
</protein>
<feature type="domain" description="TonB C-terminal" evidence="11">
    <location>
        <begin position="41"/>
        <end position="136"/>
    </location>
</feature>
<dbReference type="AlphaFoldDB" id="A0A4Q5M075"/>
<dbReference type="GO" id="GO:0031992">
    <property type="term" value="F:energy transducer activity"/>
    <property type="evidence" value="ECO:0007669"/>
    <property type="project" value="TreeGrafter"/>
</dbReference>
<comment type="similarity">
    <text evidence="2">Belongs to the TonB family.</text>
</comment>
<reference evidence="12 13" key="1">
    <citation type="submission" date="2019-02" db="EMBL/GenBank/DDBJ databases">
        <title>Bacterial novel species Emticicia sp. 17J42-9 isolated from soil.</title>
        <authorList>
            <person name="Jung H.-Y."/>
        </authorList>
    </citation>
    <scope>NUCLEOTIDE SEQUENCE [LARGE SCALE GENOMIC DNA]</scope>
    <source>
        <strain evidence="12 13">17J42-9</strain>
    </source>
</reference>
<dbReference type="OrthoDB" id="9812355at2"/>
<evidence type="ECO:0000256" key="6">
    <source>
        <dbReference type="ARBA" id="ARBA00022692"/>
    </source>
</evidence>
<dbReference type="InterPro" id="IPR051045">
    <property type="entry name" value="TonB-dependent_transducer"/>
</dbReference>
<dbReference type="GO" id="GO:0015031">
    <property type="term" value="P:protein transport"/>
    <property type="evidence" value="ECO:0007669"/>
    <property type="project" value="UniProtKB-KW"/>
</dbReference>
<sequence>MKKLLYILTMTMFSVTITFAQKTDKSKPVLEQVDQTPEYQGGMSAMFDFIGKNLKYPKEAVKKKIQGKVMIKLIIEEDGSISETAIIQSLGYGCDEEVTRVVKAMPKWVPGKKDNELVRTSLVLPIMFALEGKSSK</sequence>
<feature type="signal peptide" evidence="10">
    <location>
        <begin position="1"/>
        <end position="20"/>
    </location>
</feature>
<evidence type="ECO:0000256" key="9">
    <source>
        <dbReference type="ARBA" id="ARBA00023136"/>
    </source>
</evidence>
<proteinExistence type="inferred from homology"/>
<evidence type="ECO:0000313" key="12">
    <source>
        <dbReference type="EMBL" id="RYU95385.1"/>
    </source>
</evidence>
<keyword evidence="5" id="KW-0997">Cell inner membrane</keyword>
<gene>
    <name evidence="12" type="ORF">EWM59_11995</name>
</gene>
<name>A0A4Q5M075_9BACT</name>
<dbReference type="PROSITE" id="PS52015">
    <property type="entry name" value="TONB_CTD"/>
    <property type="match status" value="1"/>
</dbReference>